<evidence type="ECO:0000313" key="2">
    <source>
        <dbReference type="EMBL" id="SER92023.1"/>
    </source>
</evidence>
<dbReference type="EMBL" id="FOGZ01000002">
    <property type="protein sequence ID" value="SER52917.1"/>
    <property type="molecule type" value="Genomic_DNA"/>
</dbReference>
<keyword evidence="3" id="KW-1185">Reference proteome</keyword>
<organism evidence="1 3">
    <name type="scientific">Propionibacterium cyclohexanicum</name>
    <dbReference type="NCBI Taxonomy" id="64702"/>
    <lineage>
        <taxon>Bacteria</taxon>
        <taxon>Bacillati</taxon>
        <taxon>Actinomycetota</taxon>
        <taxon>Actinomycetes</taxon>
        <taxon>Propionibacteriales</taxon>
        <taxon>Propionibacteriaceae</taxon>
        <taxon>Propionibacterium</taxon>
    </lineage>
</organism>
<evidence type="ECO:0000313" key="1">
    <source>
        <dbReference type="EMBL" id="SER52917.1"/>
    </source>
</evidence>
<evidence type="ECO:0008006" key="4">
    <source>
        <dbReference type="Google" id="ProtNLM"/>
    </source>
</evidence>
<proteinExistence type="predicted"/>
<protein>
    <recommendedName>
        <fullName evidence="4">Transposase</fullName>
    </recommendedName>
</protein>
<dbReference type="EMBL" id="FOGZ01000018">
    <property type="protein sequence ID" value="SER92023.1"/>
    <property type="molecule type" value="Genomic_DNA"/>
</dbReference>
<gene>
    <name evidence="1" type="ORF">SAMN05443377_1021</name>
    <name evidence="2" type="ORF">SAMN05443377_11852</name>
</gene>
<evidence type="ECO:0000313" key="3">
    <source>
        <dbReference type="Proteomes" id="UP000198815"/>
    </source>
</evidence>
<feature type="non-terminal residue" evidence="1">
    <location>
        <position position="1"/>
    </location>
</feature>
<accession>A0A1H9PXI0</accession>
<reference evidence="1 3" key="1">
    <citation type="submission" date="2016-10" db="EMBL/GenBank/DDBJ databases">
        <authorList>
            <person name="de Groot N.N."/>
        </authorList>
    </citation>
    <scope>NUCLEOTIDE SEQUENCE [LARGE SCALE GENOMIC DNA]</scope>
    <source>
        <strain evidence="1 3">DSM 16859</strain>
    </source>
</reference>
<sequence>YRRQLKRLANIIHLVTRLELYRLGW</sequence>
<dbReference type="Proteomes" id="UP000198815">
    <property type="component" value="Unassembled WGS sequence"/>
</dbReference>
<name>A0A1H9PXI0_9ACTN</name>
<dbReference type="AlphaFoldDB" id="A0A1H9PXI0"/>